<evidence type="ECO:0000313" key="1">
    <source>
        <dbReference type="EMBL" id="SFN25627.1"/>
    </source>
</evidence>
<proteinExistence type="predicted"/>
<dbReference type="Gene3D" id="3.40.50.1820">
    <property type="entry name" value="alpha/beta hydrolase"/>
    <property type="match status" value="1"/>
</dbReference>
<keyword evidence="2" id="KW-1185">Reference proteome</keyword>
<dbReference type="EMBL" id="FOUT01000009">
    <property type="protein sequence ID" value="SFN25627.1"/>
    <property type="molecule type" value="Genomic_DNA"/>
</dbReference>
<organism evidence="1 2">
    <name type="scientific">Flavobacterium succinicans</name>
    <dbReference type="NCBI Taxonomy" id="29536"/>
    <lineage>
        <taxon>Bacteria</taxon>
        <taxon>Pseudomonadati</taxon>
        <taxon>Bacteroidota</taxon>
        <taxon>Flavobacteriia</taxon>
        <taxon>Flavobacteriales</taxon>
        <taxon>Flavobacteriaceae</taxon>
        <taxon>Flavobacterium</taxon>
    </lineage>
</organism>
<dbReference type="Proteomes" id="UP000182961">
    <property type="component" value="Unassembled WGS sequence"/>
</dbReference>
<sequence>MKKIPVYFMPGLAASSTIFERIDLPKDVFEMILLEWEIPLPEETLVQYAKRMASKITHPNPVLIGVSFGGILVQEMALFLKPLRVIIISSVKTNLEFPRRMKVAKTTKAYKLIPTSLIVNVENLAKFSFGEKIKSRLKLYEKFLSVRDIHYLDWAIEQVILWDRTVVDPSVIHIHGDQDDVFPIKYITNCLIVPGGSHAMILFRFRWLNQHLPEIILKGIKKGDSQV</sequence>
<dbReference type="InterPro" id="IPR029058">
    <property type="entry name" value="AB_hydrolase_fold"/>
</dbReference>
<dbReference type="RefSeq" id="WP_024982387.1">
    <property type="nucleotide sequence ID" value="NZ_CBCRUM010000006.1"/>
</dbReference>
<dbReference type="eggNOG" id="COG1073">
    <property type="taxonomic scope" value="Bacteria"/>
</dbReference>
<evidence type="ECO:0008006" key="3">
    <source>
        <dbReference type="Google" id="ProtNLM"/>
    </source>
</evidence>
<evidence type="ECO:0000313" key="2">
    <source>
        <dbReference type="Proteomes" id="UP000182961"/>
    </source>
</evidence>
<protein>
    <recommendedName>
        <fullName evidence="3">Alpha/beta hydrolase</fullName>
    </recommendedName>
</protein>
<reference evidence="2" key="1">
    <citation type="submission" date="2016-10" db="EMBL/GenBank/DDBJ databases">
        <authorList>
            <person name="Varghese N."/>
            <person name="Submissions S."/>
        </authorList>
    </citation>
    <scope>NUCLEOTIDE SEQUENCE [LARGE SCALE GENOMIC DNA]</scope>
    <source>
        <strain evidence="2">DSM 4002</strain>
    </source>
</reference>
<accession>A0A1I4XIB4</accession>
<dbReference type="AlphaFoldDB" id="A0A1I4XIB4"/>
<name>A0A1I4XIB4_9FLAO</name>
<dbReference type="SUPFAM" id="SSF53474">
    <property type="entry name" value="alpha/beta-Hydrolases"/>
    <property type="match status" value="1"/>
</dbReference>
<dbReference type="STRING" id="29536.FLB_06250"/>
<gene>
    <name evidence="1" type="ORF">SAMN05444143_1096</name>
</gene>